<feature type="transmembrane region" description="Helical" evidence="1">
    <location>
        <begin position="30"/>
        <end position="48"/>
    </location>
</feature>
<gene>
    <name evidence="3" type="ORF">INR99_04670</name>
</gene>
<keyword evidence="1" id="KW-0812">Transmembrane</keyword>
<keyword evidence="1" id="KW-1133">Transmembrane helix</keyword>
<dbReference type="RefSeq" id="WP_194115169.1">
    <property type="nucleotide sequence ID" value="NZ_JADFUA010000002.1"/>
</dbReference>
<reference evidence="3 4" key="1">
    <citation type="submission" date="2020-10" db="EMBL/GenBank/DDBJ databases">
        <title>The genome sequence of Chitinilyticum litopenaei 4Y14.</title>
        <authorList>
            <person name="Liu Y."/>
        </authorList>
    </citation>
    <scope>NUCLEOTIDE SEQUENCE [LARGE SCALE GENOMIC DNA]</scope>
    <source>
        <strain evidence="3 4">4Y14</strain>
    </source>
</reference>
<evidence type="ECO:0000256" key="1">
    <source>
        <dbReference type="SAM" id="Phobius"/>
    </source>
</evidence>
<dbReference type="Pfam" id="PF18917">
    <property type="entry name" value="LiaI-LiaF-like_TM1"/>
    <property type="match status" value="1"/>
</dbReference>
<dbReference type="InterPro" id="IPR043726">
    <property type="entry name" value="LiaI-LiaF-like_TM1"/>
</dbReference>
<proteinExistence type="predicted"/>
<evidence type="ECO:0000313" key="3">
    <source>
        <dbReference type="EMBL" id="MBE9608636.1"/>
    </source>
</evidence>
<comment type="caution">
    <text evidence="3">The sequence shown here is derived from an EMBL/GenBank/DDBJ whole genome shotgun (WGS) entry which is preliminary data.</text>
</comment>
<dbReference type="EMBL" id="JADFUA010000002">
    <property type="protein sequence ID" value="MBE9608636.1"/>
    <property type="molecule type" value="Genomic_DNA"/>
</dbReference>
<accession>A0A8J7K134</accession>
<dbReference type="Proteomes" id="UP000604481">
    <property type="component" value="Unassembled WGS sequence"/>
</dbReference>
<dbReference type="AlphaFoldDB" id="A0A8J7K134"/>
<evidence type="ECO:0000259" key="2">
    <source>
        <dbReference type="Pfam" id="PF18917"/>
    </source>
</evidence>
<name>A0A8J7K134_9NEIS</name>
<keyword evidence="1" id="KW-0472">Membrane</keyword>
<sequence>MQRFPLHSLILIALGVFFLGAELDWWTTALLARGWPLILIAVGIASLWRRGHCRHSHKEE</sequence>
<protein>
    <recommendedName>
        <fullName evidence="2">LiaI-LiaF-like transmembrane region domain-containing protein</fullName>
    </recommendedName>
</protein>
<feature type="domain" description="LiaI-LiaF-like transmembrane region" evidence="2">
    <location>
        <begin position="9"/>
        <end position="47"/>
    </location>
</feature>
<organism evidence="3 4">
    <name type="scientific">Chitinilyticum piscinae</name>
    <dbReference type="NCBI Taxonomy" id="2866724"/>
    <lineage>
        <taxon>Bacteria</taxon>
        <taxon>Pseudomonadati</taxon>
        <taxon>Pseudomonadota</taxon>
        <taxon>Betaproteobacteria</taxon>
        <taxon>Neisseriales</taxon>
        <taxon>Chitinibacteraceae</taxon>
        <taxon>Chitinilyticum</taxon>
    </lineage>
</organism>
<evidence type="ECO:0000313" key="4">
    <source>
        <dbReference type="Proteomes" id="UP000604481"/>
    </source>
</evidence>
<keyword evidence="4" id="KW-1185">Reference proteome</keyword>